<reference evidence="4" key="1">
    <citation type="journal article" date="2019" name="Int. J. Syst. Evol. Microbiol.">
        <title>The Global Catalogue of Microorganisms (GCM) 10K type strain sequencing project: providing services to taxonomists for standard genome sequencing and annotation.</title>
        <authorList>
            <consortium name="The Broad Institute Genomics Platform"/>
            <consortium name="The Broad Institute Genome Sequencing Center for Infectious Disease"/>
            <person name="Wu L."/>
            <person name="Ma J."/>
        </authorList>
    </citation>
    <scope>NUCLEOTIDE SEQUENCE [LARGE SCALE GENOMIC DNA]</scope>
    <source>
        <strain evidence="4">CGMCC 4.7241</strain>
    </source>
</reference>
<organism evidence="3 4">
    <name type="scientific">Tenggerimyces flavus</name>
    <dbReference type="NCBI Taxonomy" id="1708749"/>
    <lineage>
        <taxon>Bacteria</taxon>
        <taxon>Bacillati</taxon>
        <taxon>Actinomycetota</taxon>
        <taxon>Actinomycetes</taxon>
        <taxon>Propionibacteriales</taxon>
        <taxon>Nocardioidaceae</taxon>
        <taxon>Tenggerimyces</taxon>
    </lineage>
</organism>
<dbReference type="SUPFAM" id="SSF50486">
    <property type="entry name" value="FMT C-terminal domain-like"/>
    <property type="match status" value="1"/>
</dbReference>
<keyword evidence="3" id="KW-0808">Transferase</keyword>
<keyword evidence="4" id="KW-1185">Reference proteome</keyword>
<dbReference type="InterPro" id="IPR011034">
    <property type="entry name" value="Formyl_transferase-like_C_sf"/>
</dbReference>
<dbReference type="GO" id="GO:0004479">
    <property type="term" value="F:methionyl-tRNA formyltransferase activity"/>
    <property type="evidence" value="ECO:0007669"/>
    <property type="project" value="UniProtKB-EC"/>
</dbReference>
<protein>
    <submittedName>
        <fullName evidence="3">Methionyl-tRNA formyltransferase</fullName>
        <ecNumber evidence="3">2.1.2.9</ecNumber>
    </submittedName>
</protein>
<evidence type="ECO:0000259" key="2">
    <source>
        <dbReference type="Pfam" id="PF02911"/>
    </source>
</evidence>
<dbReference type="EC" id="2.1.2.9" evidence="3"/>
<dbReference type="Proteomes" id="UP001595699">
    <property type="component" value="Unassembled WGS sequence"/>
</dbReference>
<sequence length="321" mass="34963">MRIALLAGGDFAAACLHRLVADRHAIICVVPSWQRSSDLVRAAGNLGIPVRPPHDSRLEDVLRDDTPELLVSVDYDRILPASTLTIPTVAAINAHPGLLPTYRGTGVVMWAIQNGEPRLGLTVHHMDVGIDSGDIIVQRVLAIEPDEDYGHILALIGAELSDLLAEAVRLIEQRADSRSPQDPRLATYFAERHPCDDRIDWSRSSVEIVNQVRALTIPGTGARTWLGDGELIVWAARQRLDAPSYRCTPGLVVGRTSSGPIVKTGDSTIVVERVQHIGGAPADSPSWRIGTLLGLDPLEAITALRCRVSELEERIRKLERG</sequence>
<dbReference type="PANTHER" id="PTHR11138">
    <property type="entry name" value="METHIONYL-TRNA FORMYLTRANSFERASE"/>
    <property type="match status" value="1"/>
</dbReference>
<dbReference type="PANTHER" id="PTHR11138:SF5">
    <property type="entry name" value="METHIONYL-TRNA FORMYLTRANSFERASE, MITOCHONDRIAL"/>
    <property type="match status" value="1"/>
</dbReference>
<name>A0ABV7YMM6_9ACTN</name>
<evidence type="ECO:0000313" key="4">
    <source>
        <dbReference type="Proteomes" id="UP001595699"/>
    </source>
</evidence>
<dbReference type="InterPro" id="IPR036477">
    <property type="entry name" value="Formyl_transf_N_sf"/>
</dbReference>
<accession>A0ABV7YMM6</accession>
<comment type="caution">
    <text evidence="3">The sequence shown here is derived from an EMBL/GenBank/DDBJ whole genome shotgun (WGS) entry which is preliminary data.</text>
</comment>
<dbReference type="Gene3D" id="3.40.50.12230">
    <property type="match status" value="1"/>
</dbReference>
<dbReference type="Pfam" id="PF00551">
    <property type="entry name" value="Formyl_trans_N"/>
    <property type="match status" value="1"/>
</dbReference>
<dbReference type="EMBL" id="JBHRZH010000037">
    <property type="protein sequence ID" value="MFC3765398.1"/>
    <property type="molecule type" value="Genomic_DNA"/>
</dbReference>
<dbReference type="InterPro" id="IPR005793">
    <property type="entry name" value="Formyl_trans_C"/>
</dbReference>
<evidence type="ECO:0000259" key="1">
    <source>
        <dbReference type="Pfam" id="PF00551"/>
    </source>
</evidence>
<feature type="domain" description="Formyl transferase N-terminal" evidence="1">
    <location>
        <begin position="52"/>
        <end position="152"/>
    </location>
</feature>
<dbReference type="Pfam" id="PF02911">
    <property type="entry name" value="Formyl_trans_C"/>
    <property type="match status" value="1"/>
</dbReference>
<feature type="domain" description="Formyl transferase C-terminal" evidence="2">
    <location>
        <begin position="194"/>
        <end position="287"/>
    </location>
</feature>
<proteinExistence type="predicted"/>
<gene>
    <name evidence="3" type="ORF">ACFOUW_31515</name>
</gene>
<dbReference type="InterPro" id="IPR002376">
    <property type="entry name" value="Formyl_transf_N"/>
</dbReference>
<evidence type="ECO:0000313" key="3">
    <source>
        <dbReference type="EMBL" id="MFC3765398.1"/>
    </source>
</evidence>
<dbReference type="RefSeq" id="WP_205121220.1">
    <property type="nucleotide sequence ID" value="NZ_JAFBCM010000001.1"/>
</dbReference>
<dbReference type="SUPFAM" id="SSF53328">
    <property type="entry name" value="Formyltransferase"/>
    <property type="match status" value="1"/>
</dbReference>